<dbReference type="AlphaFoldDB" id="W6QFF9"/>
<dbReference type="PANTHER" id="PTHR42808">
    <property type="entry name" value="HYDROXYSTEROID DEHYDROGENASE-LIKE PROTEIN 2"/>
    <property type="match status" value="1"/>
</dbReference>
<organism evidence="1 2">
    <name type="scientific">Penicillium roqueforti (strain FM164)</name>
    <dbReference type="NCBI Taxonomy" id="1365484"/>
    <lineage>
        <taxon>Eukaryota</taxon>
        <taxon>Fungi</taxon>
        <taxon>Dikarya</taxon>
        <taxon>Ascomycota</taxon>
        <taxon>Pezizomycotina</taxon>
        <taxon>Eurotiomycetes</taxon>
        <taxon>Eurotiomycetidae</taxon>
        <taxon>Eurotiales</taxon>
        <taxon>Aspergillaceae</taxon>
        <taxon>Penicillium</taxon>
    </lineage>
</organism>
<dbReference type="Gene3D" id="3.40.50.720">
    <property type="entry name" value="NAD(P)-binding Rossmann-like Domain"/>
    <property type="match status" value="1"/>
</dbReference>
<proteinExistence type="predicted"/>
<dbReference type="EMBL" id="HG792016">
    <property type="protein sequence ID" value="CDM32859.1"/>
    <property type="molecule type" value="Genomic_DNA"/>
</dbReference>
<evidence type="ECO:0000313" key="2">
    <source>
        <dbReference type="Proteomes" id="UP000030686"/>
    </source>
</evidence>
<name>W6QFF9_PENRF</name>
<protein>
    <submittedName>
        <fullName evidence="1">Short-chain dehydrogenase/reductase SDR</fullName>
    </submittedName>
</protein>
<evidence type="ECO:0000313" key="1">
    <source>
        <dbReference type="EMBL" id="CDM32859.1"/>
    </source>
</evidence>
<dbReference type="InterPro" id="IPR051935">
    <property type="entry name" value="HSDL2"/>
</dbReference>
<dbReference type="PRINTS" id="PR00081">
    <property type="entry name" value="GDHRDH"/>
</dbReference>
<dbReference type="PANTHER" id="PTHR42808:SF4">
    <property type="entry name" value="SHORT CHAIN DEHYDROGENASE"/>
    <property type="match status" value="1"/>
</dbReference>
<dbReference type="OMA" id="WWSSVAN"/>
<dbReference type="Proteomes" id="UP000030686">
    <property type="component" value="Unassembled WGS sequence"/>
</dbReference>
<reference evidence="1" key="1">
    <citation type="journal article" date="2014" name="Nat. Commun.">
        <title>Multiple recent horizontal transfers of a large genomic region in cheese making fungi.</title>
        <authorList>
            <person name="Cheeseman K."/>
            <person name="Ropars J."/>
            <person name="Renault P."/>
            <person name="Dupont J."/>
            <person name="Gouzy J."/>
            <person name="Branca A."/>
            <person name="Abraham A.L."/>
            <person name="Ceppi M."/>
            <person name="Conseiller E."/>
            <person name="Debuchy R."/>
            <person name="Malagnac F."/>
            <person name="Goarin A."/>
            <person name="Silar P."/>
            <person name="Lacoste S."/>
            <person name="Sallet E."/>
            <person name="Bensimon A."/>
            <person name="Giraud T."/>
            <person name="Brygoo Y."/>
        </authorList>
    </citation>
    <scope>NUCLEOTIDE SEQUENCE [LARGE SCALE GENOMIC DNA]</scope>
    <source>
        <strain evidence="1">FM164</strain>
    </source>
</reference>
<keyword evidence="2" id="KW-1185">Reference proteome</keyword>
<dbReference type="InterPro" id="IPR002347">
    <property type="entry name" value="SDR_fam"/>
</dbReference>
<accession>W6QFF9</accession>
<dbReference type="OrthoDB" id="5327538at2759"/>
<dbReference type="SUPFAM" id="SSF51735">
    <property type="entry name" value="NAD(P)-binding Rossmann-fold domains"/>
    <property type="match status" value="1"/>
</dbReference>
<dbReference type="InterPro" id="IPR036291">
    <property type="entry name" value="NAD(P)-bd_dom_sf"/>
</dbReference>
<sequence>MSQTQQVTLIIGASRGIGRQIAIDLAKNGYAVMLSAKTTSDASTVTPFPPDPNSSQSTINTVEREIHEAGGHAATVAVDVRDAAQIQHAVDETVRVFGKLDVLVYNSGAIWWSSVEKTPLKRFKLMQQVNPEGLYASVQAALPFFEKGGWKGRIIVVSPPIYSRFFRGKTAYAMGELPLIRGVEDPHRVCADDVLYVGKVAMSVLVKGLAMDFVRQGRNEMAVTSIWPASSIESAATEYNKGSDTSYKKDLRKPTIFSDAVLAMLRAPHQTVNGLLDTDEDFLREKCGVSDFSKYSVIPGSTPRRIMPAKFPVLEIAEQDDEGQRMDSTKLRAKI</sequence>
<dbReference type="STRING" id="1365484.W6QFF9"/>
<gene>
    <name evidence="1" type="ORF">PROQFM164_S02g003010</name>
</gene>
<dbReference type="Pfam" id="PF13561">
    <property type="entry name" value="adh_short_C2"/>
    <property type="match status" value="1"/>
</dbReference>